<keyword evidence="4" id="KW-0809">Transit peptide</keyword>
<sequence length="231" mass="25183">MVAENALHSAQDAVIEAALAHVPFDGWSDATLKAALADSGVDAALAGALFPRGPLDLALAYHRRGDARMVAALAAMEMQGMRFRDRVAAAVMARLDLVEDKELVRRGTTFFALPQNAAEGAKAIWGTADAIWTALGDQSEDANWYSKRATLSAIYSATVLFWLGDDSEDHAETRAFLDRRIDNLMQVEKFKAAFRENPLGKVLLKGPLRVLDHIRAPRRPDDLPGSLKETA</sequence>
<dbReference type="Proteomes" id="UP000628984">
    <property type="component" value="Unassembled WGS sequence"/>
</dbReference>
<reference evidence="8" key="1">
    <citation type="journal article" date="2014" name="Int. J. Syst. Evol. Microbiol.">
        <title>Complete genome sequence of Corynebacterium casei LMG S-19264T (=DSM 44701T), isolated from a smear-ripened cheese.</title>
        <authorList>
            <consortium name="US DOE Joint Genome Institute (JGI-PGF)"/>
            <person name="Walter F."/>
            <person name="Albersmeier A."/>
            <person name="Kalinowski J."/>
            <person name="Ruckert C."/>
        </authorList>
    </citation>
    <scope>NUCLEOTIDE SEQUENCE</scope>
    <source>
        <strain evidence="8">KCTC 23714</strain>
    </source>
</reference>
<reference evidence="8" key="2">
    <citation type="submission" date="2020-09" db="EMBL/GenBank/DDBJ databases">
        <authorList>
            <person name="Sun Q."/>
            <person name="Kim S."/>
        </authorList>
    </citation>
    <scope>NUCLEOTIDE SEQUENCE</scope>
    <source>
        <strain evidence="8">KCTC 23714</strain>
    </source>
</reference>
<accession>A0A918MJB4</accession>
<dbReference type="RefSeq" id="WP_189633729.1">
    <property type="nucleotide sequence ID" value="NZ_BMYQ01000005.1"/>
</dbReference>
<dbReference type="AlphaFoldDB" id="A0A918MJB4"/>
<evidence type="ECO:0000256" key="6">
    <source>
        <dbReference type="ARBA" id="ARBA00058104"/>
    </source>
</evidence>
<feature type="domain" description="COQ9 C-terminal" evidence="7">
    <location>
        <begin position="118"/>
        <end position="188"/>
    </location>
</feature>
<evidence type="ECO:0000256" key="1">
    <source>
        <dbReference type="ARBA" id="ARBA00004749"/>
    </source>
</evidence>
<evidence type="ECO:0000313" key="9">
    <source>
        <dbReference type="Proteomes" id="UP000628984"/>
    </source>
</evidence>
<gene>
    <name evidence="8" type="ORF">GCM10011452_20160</name>
</gene>
<name>A0A918MJB4_9RHOB</name>
<evidence type="ECO:0000256" key="5">
    <source>
        <dbReference type="ARBA" id="ARBA00023121"/>
    </source>
</evidence>
<dbReference type="PANTHER" id="PTHR21427">
    <property type="entry name" value="UBIQUINONE BIOSYNTHESIS PROTEIN COQ9, MITOCHONDRIAL"/>
    <property type="match status" value="1"/>
</dbReference>
<dbReference type="Pfam" id="PF08511">
    <property type="entry name" value="COQ9"/>
    <property type="match status" value="1"/>
</dbReference>
<dbReference type="InterPro" id="IPR012762">
    <property type="entry name" value="Ubiq_biosynth_COQ9"/>
</dbReference>
<comment type="pathway">
    <text evidence="1">Cofactor biosynthesis; ubiquinone biosynthesis.</text>
</comment>
<dbReference type="PANTHER" id="PTHR21427:SF19">
    <property type="entry name" value="UBIQUINONE BIOSYNTHESIS PROTEIN COQ9, MITOCHONDRIAL"/>
    <property type="match status" value="1"/>
</dbReference>
<dbReference type="GO" id="GO:0008289">
    <property type="term" value="F:lipid binding"/>
    <property type="evidence" value="ECO:0007669"/>
    <property type="project" value="UniProtKB-KW"/>
</dbReference>
<evidence type="ECO:0000259" key="7">
    <source>
        <dbReference type="Pfam" id="PF08511"/>
    </source>
</evidence>
<dbReference type="EMBL" id="BMYQ01000005">
    <property type="protein sequence ID" value="GGW31557.1"/>
    <property type="molecule type" value="Genomic_DNA"/>
</dbReference>
<proteinExistence type="inferred from homology"/>
<organism evidence="8 9">
    <name type="scientific">Gemmobacter lanyuensis</name>
    <dbReference type="NCBI Taxonomy" id="1054497"/>
    <lineage>
        <taxon>Bacteria</taxon>
        <taxon>Pseudomonadati</taxon>
        <taxon>Pseudomonadota</taxon>
        <taxon>Alphaproteobacteria</taxon>
        <taxon>Rhodobacterales</taxon>
        <taxon>Paracoccaceae</taxon>
        <taxon>Gemmobacter</taxon>
    </lineage>
</organism>
<dbReference type="Gene3D" id="1.10.357.10">
    <property type="entry name" value="Tetracycline Repressor, domain 2"/>
    <property type="match status" value="1"/>
</dbReference>
<evidence type="ECO:0000256" key="3">
    <source>
        <dbReference type="ARBA" id="ARBA00022688"/>
    </source>
</evidence>
<keyword evidence="3" id="KW-0831">Ubiquinone biosynthesis</keyword>
<evidence type="ECO:0000256" key="2">
    <source>
        <dbReference type="ARBA" id="ARBA00010766"/>
    </source>
</evidence>
<comment type="similarity">
    <text evidence="2">Belongs to the COQ9 family.</text>
</comment>
<dbReference type="GO" id="GO:0006744">
    <property type="term" value="P:ubiquinone biosynthetic process"/>
    <property type="evidence" value="ECO:0007669"/>
    <property type="project" value="UniProtKB-KW"/>
</dbReference>
<evidence type="ECO:0000313" key="8">
    <source>
        <dbReference type="EMBL" id="GGW31557.1"/>
    </source>
</evidence>
<protein>
    <recommendedName>
        <fullName evidence="7">COQ9 C-terminal domain-containing protein</fullName>
    </recommendedName>
</protein>
<comment type="caution">
    <text evidence="8">The sequence shown here is derived from an EMBL/GenBank/DDBJ whole genome shotgun (WGS) entry which is preliminary data.</text>
</comment>
<dbReference type="NCBIfam" id="TIGR02396">
    <property type="entry name" value="diverge_rpsU"/>
    <property type="match status" value="1"/>
</dbReference>
<keyword evidence="5" id="KW-0446">Lipid-binding</keyword>
<comment type="function">
    <text evidence="6">Membrane-associated protein that warps the membrane surface to access and bind aromatic isoprenes with high specificity, including ubiquinone (CoQ) isoprene intermediates and presents them directly to COQ7, therefore facilitating the COQ7-mediated hydroxylase step. Participates in the biosynthesis of coenzyme Q, also named ubiquinone, an essential lipid-soluble electron transporter for aerobic cellular respiration.</text>
</comment>
<dbReference type="InterPro" id="IPR013718">
    <property type="entry name" value="COQ9_C"/>
</dbReference>
<keyword evidence="9" id="KW-1185">Reference proteome</keyword>
<evidence type="ECO:0000256" key="4">
    <source>
        <dbReference type="ARBA" id="ARBA00022946"/>
    </source>
</evidence>